<accession>A0A917XIJ1</accession>
<gene>
    <name evidence="5" type="ORF">GCM10011578_065470</name>
</gene>
<evidence type="ECO:0000256" key="1">
    <source>
        <dbReference type="ARBA" id="ARBA00022723"/>
    </source>
</evidence>
<organism evidence="5 6">
    <name type="scientific">Streptomyces fuscichromogenes</name>
    <dbReference type="NCBI Taxonomy" id="1324013"/>
    <lineage>
        <taxon>Bacteria</taxon>
        <taxon>Bacillati</taxon>
        <taxon>Actinomycetota</taxon>
        <taxon>Actinomycetes</taxon>
        <taxon>Kitasatosporales</taxon>
        <taxon>Streptomycetaceae</taxon>
        <taxon>Streptomyces</taxon>
    </lineage>
</organism>
<comment type="caution">
    <text evidence="5">The sequence shown here is derived from an EMBL/GenBank/DDBJ whole genome shotgun (WGS) entry which is preliminary data.</text>
</comment>
<protein>
    <recommendedName>
        <fullName evidence="4">Aminodeoxyfutalosine deaminase/Imidazolonepropionase-like composite domain-containing protein</fullName>
    </recommendedName>
</protein>
<reference evidence="5" key="2">
    <citation type="submission" date="2020-09" db="EMBL/GenBank/DDBJ databases">
        <authorList>
            <person name="Sun Q."/>
            <person name="Zhou Y."/>
        </authorList>
    </citation>
    <scope>NUCLEOTIDE SEQUENCE</scope>
    <source>
        <strain evidence="5">CGMCC 4.7110</strain>
    </source>
</reference>
<dbReference type="Pfam" id="PF22039">
    <property type="entry name" value="HUTI_composite_bact"/>
    <property type="match status" value="1"/>
</dbReference>
<dbReference type="Proteomes" id="UP000653411">
    <property type="component" value="Unassembled WGS sequence"/>
</dbReference>
<keyword evidence="6" id="KW-1185">Reference proteome</keyword>
<sequence length="150" mass="16136">METIHTADRVFVTWDAEPVENGAVAVVQDRVAAVGAYEELRERFPRARVRTWPGGALGPARVHEGPLPDAPSPRERVHAVLKLGAAVVMERYADTPELRAAADRNGVAVVPGKPSKPAVVESAWADLAVFDEAGECVATVCAGRLVHRRK</sequence>
<reference evidence="5" key="1">
    <citation type="journal article" date="2014" name="Int. J. Syst. Evol. Microbiol.">
        <title>Complete genome sequence of Corynebacterium casei LMG S-19264T (=DSM 44701T), isolated from a smear-ripened cheese.</title>
        <authorList>
            <consortium name="US DOE Joint Genome Institute (JGI-PGF)"/>
            <person name="Walter F."/>
            <person name="Albersmeier A."/>
            <person name="Kalinowski J."/>
            <person name="Ruckert C."/>
        </authorList>
    </citation>
    <scope>NUCLEOTIDE SEQUENCE</scope>
    <source>
        <strain evidence="5">CGMCC 4.7110</strain>
    </source>
</reference>
<evidence type="ECO:0000256" key="2">
    <source>
        <dbReference type="ARBA" id="ARBA00022801"/>
    </source>
</evidence>
<evidence type="ECO:0000313" key="5">
    <source>
        <dbReference type="EMBL" id="GGN29127.1"/>
    </source>
</evidence>
<feature type="domain" description="Aminodeoxyfutalosine deaminase/Imidazolonepropionase-like composite" evidence="4">
    <location>
        <begin position="22"/>
        <end position="47"/>
    </location>
</feature>
<evidence type="ECO:0000259" key="4">
    <source>
        <dbReference type="Pfam" id="PF22039"/>
    </source>
</evidence>
<dbReference type="Gene3D" id="2.30.40.10">
    <property type="entry name" value="Urease, subunit C, domain 1"/>
    <property type="match status" value="1"/>
</dbReference>
<evidence type="ECO:0000313" key="6">
    <source>
        <dbReference type="Proteomes" id="UP000653411"/>
    </source>
</evidence>
<dbReference type="AlphaFoldDB" id="A0A917XIJ1"/>
<evidence type="ECO:0000256" key="3">
    <source>
        <dbReference type="ARBA" id="ARBA00022833"/>
    </source>
</evidence>
<dbReference type="EMBL" id="BMML01000017">
    <property type="protein sequence ID" value="GGN29127.1"/>
    <property type="molecule type" value="Genomic_DNA"/>
</dbReference>
<keyword evidence="2" id="KW-0378">Hydrolase</keyword>
<keyword evidence="3" id="KW-0862">Zinc</keyword>
<keyword evidence="1" id="KW-0479">Metal-binding</keyword>
<dbReference type="RefSeq" id="WP_189266477.1">
    <property type="nucleotide sequence ID" value="NZ_BMML01000017.1"/>
</dbReference>
<proteinExistence type="predicted"/>
<name>A0A917XIJ1_9ACTN</name>
<dbReference type="InterPro" id="IPR011059">
    <property type="entry name" value="Metal-dep_hydrolase_composite"/>
</dbReference>
<dbReference type="GO" id="GO:0046872">
    <property type="term" value="F:metal ion binding"/>
    <property type="evidence" value="ECO:0007669"/>
    <property type="project" value="UniProtKB-KW"/>
</dbReference>
<dbReference type="GO" id="GO:0016810">
    <property type="term" value="F:hydrolase activity, acting on carbon-nitrogen (but not peptide) bonds"/>
    <property type="evidence" value="ECO:0007669"/>
    <property type="project" value="InterPro"/>
</dbReference>
<dbReference type="InterPro" id="IPR054418">
    <property type="entry name" value="MQNX/HUTI_composite_N"/>
</dbReference>
<dbReference type="SUPFAM" id="SSF51338">
    <property type="entry name" value="Composite domain of metallo-dependent hydrolases"/>
    <property type="match status" value="1"/>
</dbReference>